<dbReference type="HAMAP" id="MF_00158">
    <property type="entry name" value="PanC"/>
    <property type="match status" value="1"/>
</dbReference>
<feature type="binding site" evidence="8">
    <location>
        <position position="61"/>
    </location>
    <ligand>
        <name>(R)-pantoate</name>
        <dbReference type="ChEBI" id="CHEBI:15980"/>
    </ligand>
</feature>
<proteinExistence type="inferred from homology"/>
<feature type="binding site" evidence="8">
    <location>
        <begin position="184"/>
        <end position="187"/>
    </location>
    <ligand>
        <name>ATP</name>
        <dbReference type="ChEBI" id="CHEBI:30616"/>
    </ligand>
</feature>
<evidence type="ECO:0000256" key="2">
    <source>
        <dbReference type="ARBA" id="ARBA00009256"/>
    </source>
</evidence>
<dbReference type="NCBIfam" id="TIGR00125">
    <property type="entry name" value="cyt_tran_rel"/>
    <property type="match status" value="1"/>
</dbReference>
<comment type="miscellaneous">
    <text evidence="8">The reaction proceeds by a bi uni uni bi ping pong mechanism.</text>
</comment>
<dbReference type="EMBL" id="JBHUPG010000027">
    <property type="protein sequence ID" value="MFD2912975.1"/>
    <property type="molecule type" value="Genomic_DNA"/>
</dbReference>
<dbReference type="RefSeq" id="WP_204727675.1">
    <property type="nucleotide sequence ID" value="NZ_JAFBDK010000001.1"/>
</dbReference>
<feature type="binding site" evidence="8">
    <location>
        <position position="61"/>
    </location>
    <ligand>
        <name>beta-alanine</name>
        <dbReference type="ChEBI" id="CHEBI:57966"/>
    </ligand>
</feature>
<keyword evidence="8" id="KW-0963">Cytoplasm</keyword>
<evidence type="ECO:0000256" key="1">
    <source>
        <dbReference type="ARBA" id="ARBA00004990"/>
    </source>
</evidence>
<evidence type="ECO:0000313" key="9">
    <source>
        <dbReference type="EMBL" id="MFD2912975.1"/>
    </source>
</evidence>
<protein>
    <recommendedName>
        <fullName evidence="8">Pantothenate synthetase</fullName>
        <shortName evidence="8">PS</shortName>
        <ecNumber evidence="8">6.3.2.1</ecNumber>
    </recommendedName>
    <alternativeName>
        <fullName evidence="8">Pantoate--beta-alanine ligase</fullName>
    </alternativeName>
    <alternativeName>
        <fullName evidence="8">Pantoate-activating enzyme</fullName>
    </alternativeName>
</protein>
<dbReference type="GO" id="GO:0004592">
    <property type="term" value="F:pantoate-beta-alanine ligase activity"/>
    <property type="evidence" value="ECO:0007669"/>
    <property type="project" value="UniProtKB-EC"/>
</dbReference>
<feature type="binding site" evidence="8">
    <location>
        <begin position="147"/>
        <end position="150"/>
    </location>
    <ligand>
        <name>ATP</name>
        <dbReference type="ChEBI" id="CHEBI:30616"/>
    </ligand>
</feature>
<dbReference type="SUPFAM" id="SSF52374">
    <property type="entry name" value="Nucleotidylyl transferase"/>
    <property type="match status" value="1"/>
</dbReference>
<dbReference type="PANTHER" id="PTHR21299">
    <property type="entry name" value="CYTIDYLATE KINASE/PANTOATE-BETA-ALANINE LIGASE"/>
    <property type="match status" value="1"/>
</dbReference>
<comment type="catalytic activity">
    <reaction evidence="7 8">
        <text>(R)-pantoate + beta-alanine + ATP = (R)-pantothenate + AMP + diphosphate + H(+)</text>
        <dbReference type="Rhea" id="RHEA:10912"/>
        <dbReference type="ChEBI" id="CHEBI:15378"/>
        <dbReference type="ChEBI" id="CHEBI:15980"/>
        <dbReference type="ChEBI" id="CHEBI:29032"/>
        <dbReference type="ChEBI" id="CHEBI:30616"/>
        <dbReference type="ChEBI" id="CHEBI:33019"/>
        <dbReference type="ChEBI" id="CHEBI:57966"/>
        <dbReference type="ChEBI" id="CHEBI:456215"/>
        <dbReference type="EC" id="6.3.2.1"/>
    </reaction>
</comment>
<name>A0ABW5ZJ34_9BACL</name>
<feature type="binding site" evidence="8">
    <location>
        <begin position="30"/>
        <end position="37"/>
    </location>
    <ligand>
        <name>ATP</name>
        <dbReference type="ChEBI" id="CHEBI:30616"/>
    </ligand>
</feature>
<evidence type="ECO:0000256" key="7">
    <source>
        <dbReference type="ARBA" id="ARBA00048258"/>
    </source>
</evidence>
<dbReference type="Gene3D" id="3.40.50.620">
    <property type="entry name" value="HUPs"/>
    <property type="match status" value="1"/>
</dbReference>
<keyword evidence="4 8" id="KW-0566">Pantothenate biosynthesis</keyword>
<evidence type="ECO:0000313" key="10">
    <source>
        <dbReference type="Proteomes" id="UP001597561"/>
    </source>
</evidence>
<dbReference type="EC" id="6.3.2.1" evidence="8"/>
<keyword evidence="10" id="KW-1185">Reference proteome</keyword>
<dbReference type="NCBIfam" id="TIGR00018">
    <property type="entry name" value="panC"/>
    <property type="match status" value="1"/>
</dbReference>
<keyword evidence="3 8" id="KW-0436">Ligase</keyword>
<feature type="binding site" evidence="8">
    <location>
        <position position="153"/>
    </location>
    <ligand>
        <name>(R)-pantoate</name>
        <dbReference type="ChEBI" id="CHEBI:15980"/>
    </ligand>
</feature>
<dbReference type="InterPro" id="IPR014729">
    <property type="entry name" value="Rossmann-like_a/b/a_fold"/>
</dbReference>
<reference evidence="10" key="1">
    <citation type="journal article" date="2019" name="Int. J. Syst. Evol. Microbiol.">
        <title>The Global Catalogue of Microorganisms (GCM) 10K type strain sequencing project: providing services to taxonomists for standard genome sequencing and annotation.</title>
        <authorList>
            <consortium name="The Broad Institute Genomics Platform"/>
            <consortium name="The Broad Institute Genome Sequencing Center for Infectious Disease"/>
            <person name="Wu L."/>
            <person name="Ma J."/>
        </authorList>
    </citation>
    <scope>NUCLEOTIDE SEQUENCE [LARGE SCALE GENOMIC DNA]</scope>
    <source>
        <strain evidence="10">KCTC 13528</strain>
    </source>
</reference>
<comment type="similarity">
    <text evidence="2 8">Belongs to the pantothenate synthetase family.</text>
</comment>
<keyword evidence="5 8" id="KW-0547">Nucleotide-binding</keyword>
<dbReference type="CDD" id="cd00560">
    <property type="entry name" value="PanC"/>
    <property type="match status" value="1"/>
</dbReference>
<comment type="subcellular location">
    <subcellularLocation>
        <location evidence="8">Cytoplasm</location>
    </subcellularLocation>
</comment>
<comment type="subunit">
    <text evidence="8">Homodimer.</text>
</comment>
<keyword evidence="6 8" id="KW-0067">ATP-binding</keyword>
<evidence type="ECO:0000256" key="5">
    <source>
        <dbReference type="ARBA" id="ARBA00022741"/>
    </source>
</evidence>
<dbReference type="InterPro" id="IPR003721">
    <property type="entry name" value="Pantoate_ligase"/>
</dbReference>
<dbReference type="Gene3D" id="3.30.1300.10">
    <property type="entry name" value="Pantoate-beta-alanine ligase, C-terminal domain"/>
    <property type="match status" value="1"/>
</dbReference>
<evidence type="ECO:0000256" key="4">
    <source>
        <dbReference type="ARBA" id="ARBA00022655"/>
    </source>
</evidence>
<dbReference type="Pfam" id="PF02569">
    <property type="entry name" value="Pantoate_ligase"/>
    <property type="match status" value="1"/>
</dbReference>
<feature type="active site" description="Proton donor" evidence="8">
    <location>
        <position position="37"/>
    </location>
</feature>
<evidence type="ECO:0000256" key="3">
    <source>
        <dbReference type="ARBA" id="ARBA00022598"/>
    </source>
</evidence>
<comment type="pathway">
    <text evidence="1 8">Cofactor biosynthesis; (R)-pantothenate biosynthesis; (R)-pantothenate from (R)-pantoate and beta-alanine: step 1/1.</text>
</comment>
<evidence type="ECO:0000256" key="8">
    <source>
        <dbReference type="HAMAP-Rule" id="MF_00158"/>
    </source>
</evidence>
<sequence>MKIITSAKEMQQTASDLKKQGKIIGFVPTMGFLHEGHLSLVNKSVSESDITVMSIFVNPLQFGPGEDFETYPRDMQRDQLLAEEVGVDILFTPDVTELYPVEPSVKVQAVKRTEVLCGASRPGHFDGVVTVLSILFNLVKPDKSFFGQKDAQQAAVVEGLVKSLHFPIEIIPVQTVREDDGLAKSSRNVYLSDEERQEAPVIYQSLKSSADIYLSQGIEPAIEHFQKQIAAISGEIDYVDILSYPELQEPAPEDHRLIIAAAVKFKQARLIDNVIFSTKEEI</sequence>
<dbReference type="PANTHER" id="PTHR21299:SF1">
    <property type="entry name" value="PANTOATE--BETA-ALANINE LIGASE"/>
    <property type="match status" value="1"/>
</dbReference>
<organism evidence="9 10">
    <name type="scientific">Jeotgalibacillus terrae</name>
    <dbReference type="NCBI Taxonomy" id="587735"/>
    <lineage>
        <taxon>Bacteria</taxon>
        <taxon>Bacillati</taxon>
        <taxon>Bacillota</taxon>
        <taxon>Bacilli</taxon>
        <taxon>Bacillales</taxon>
        <taxon>Caryophanaceae</taxon>
        <taxon>Jeotgalibacillus</taxon>
    </lineage>
</organism>
<feature type="binding site" evidence="8">
    <location>
        <position position="176"/>
    </location>
    <ligand>
        <name>ATP</name>
        <dbReference type="ChEBI" id="CHEBI:30616"/>
    </ligand>
</feature>
<evidence type="ECO:0000256" key="6">
    <source>
        <dbReference type="ARBA" id="ARBA00022840"/>
    </source>
</evidence>
<dbReference type="Proteomes" id="UP001597561">
    <property type="component" value="Unassembled WGS sequence"/>
</dbReference>
<comment type="function">
    <text evidence="8">Catalyzes the condensation of pantoate with beta-alanine in an ATP-dependent reaction via a pantoyl-adenylate intermediate.</text>
</comment>
<gene>
    <name evidence="8 9" type="primary">panC</name>
    <name evidence="9" type="ORF">ACFS5P_13905</name>
</gene>
<dbReference type="InterPro" id="IPR004821">
    <property type="entry name" value="Cyt_trans-like"/>
</dbReference>
<accession>A0ABW5ZJ34</accession>
<comment type="caution">
    <text evidence="9">The sequence shown here is derived from an EMBL/GenBank/DDBJ whole genome shotgun (WGS) entry which is preliminary data.</text>
</comment>
<dbReference type="InterPro" id="IPR042176">
    <property type="entry name" value="Pantoate_ligase_C"/>
</dbReference>